<dbReference type="RefSeq" id="WP_129353857.1">
    <property type="nucleotide sequence ID" value="NZ_CP026538.1"/>
</dbReference>
<gene>
    <name evidence="1" type="ORF">C3Y92_14695</name>
</gene>
<proteinExistence type="predicted"/>
<reference evidence="1 2" key="1">
    <citation type="submission" date="2018-02" db="EMBL/GenBank/DDBJ databases">
        <title>Genome sequence of Desulfovibrio carbinolicus DSM 3852.</title>
        <authorList>
            <person name="Wilbanks E."/>
            <person name="Skennerton C.T."/>
            <person name="Orphan V.J."/>
        </authorList>
    </citation>
    <scope>NUCLEOTIDE SEQUENCE [LARGE SCALE GENOMIC DNA]</scope>
    <source>
        <strain evidence="1 2">DSM 3852</strain>
    </source>
</reference>
<evidence type="ECO:0000313" key="2">
    <source>
        <dbReference type="Proteomes" id="UP000293296"/>
    </source>
</evidence>
<sequence>MGEYLQIRVIAQTYDEAGAEKRFPKLYALAWPVEPTPSEGPRGLVELAGVLDDRIRLGDLPAPDRKAMTPGLEKVMAAKSALEGALGNRDPKAADQASYQLEDALGELEKLAPRP</sequence>
<dbReference type="OrthoDB" id="5471998at2"/>
<organism evidence="1 2">
    <name type="scientific">Solidesulfovibrio carbinolicus</name>
    <dbReference type="NCBI Taxonomy" id="296842"/>
    <lineage>
        <taxon>Bacteria</taxon>
        <taxon>Pseudomonadati</taxon>
        <taxon>Thermodesulfobacteriota</taxon>
        <taxon>Desulfovibrionia</taxon>
        <taxon>Desulfovibrionales</taxon>
        <taxon>Desulfovibrionaceae</taxon>
        <taxon>Solidesulfovibrio</taxon>
    </lineage>
</organism>
<dbReference type="Proteomes" id="UP000293296">
    <property type="component" value="Chromosome"/>
</dbReference>
<dbReference type="AlphaFoldDB" id="A0A4P6HMW8"/>
<evidence type="ECO:0000313" key="1">
    <source>
        <dbReference type="EMBL" id="QAZ68405.1"/>
    </source>
</evidence>
<keyword evidence="2" id="KW-1185">Reference proteome</keyword>
<dbReference type="EMBL" id="CP026538">
    <property type="protein sequence ID" value="QAZ68405.1"/>
    <property type="molecule type" value="Genomic_DNA"/>
</dbReference>
<accession>A0A4P6HMW8</accession>
<dbReference type="KEGG" id="dcb:C3Y92_14695"/>
<protein>
    <submittedName>
        <fullName evidence="1">Uncharacterized protein</fullName>
    </submittedName>
</protein>
<name>A0A4P6HMW8_9BACT</name>